<keyword evidence="2" id="KW-0963">Cytoplasm</keyword>
<dbReference type="SUPFAM" id="SSF50084">
    <property type="entry name" value="Myosin S1 fragment, N-terminal domain"/>
    <property type="match status" value="1"/>
</dbReference>
<dbReference type="STRING" id="9669.ENSMPUP00000009926"/>
<protein>
    <recommendedName>
        <fullName evidence="5">Myosin N-terminal SH3-like domain-containing protein</fullName>
    </recommendedName>
</protein>
<accession>M3YF19</accession>
<reference evidence="6" key="1">
    <citation type="submission" date="2024-06" db="UniProtKB">
        <authorList>
            <consortium name="Ensembl"/>
        </authorList>
    </citation>
    <scope>IDENTIFICATION</scope>
</reference>
<organism evidence="6">
    <name type="scientific">Mustela putorius furo</name>
    <name type="common">European domestic ferret</name>
    <name type="synonym">Mustela furo</name>
    <dbReference type="NCBI Taxonomy" id="9669"/>
    <lineage>
        <taxon>Eukaryota</taxon>
        <taxon>Metazoa</taxon>
        <taxon>Chordata</taxon>
        <taxon>Craniata</taxon>
        <taxon>Vertebrata</taxon>
        <taxon>Euteleostomi</taxon>
        <taxon>Mammalia</taxon>
        <taxon>Eutheria</taxon>
        <taxon>Laurasiatheria</taxon>
        <taxon>Carnivora</taxon>
        <taxon>Caniformia</taxon>
        <taxon>Musteloidea</taxon>
        <taxon>Mustelidae</taxon>
        <taxon>Mustelinae</taxon>
        <taxon>Mustela</taxon>
    </lineage>
</organism>
<evidence type="ECO:0000256" key="3">
    <source>
        <dbReference type="ARBA" id="ARBA00022741"/>
    </source>
</evidence>
<dbReference type="InParanoid" id="M3YF19"/>
<dbReference type="InterPro" id="IPR004009">
    <property type="entry name" value="SH3_Myosin"/>
</dbReference>
<evidence type="ECO:0000256" key="2">
    <source>
        <dbReference type="ARBA" id="ARBA00022490"/>
    </source>
</evidence>
<keyword evidence="3" id="KW-0547">Nucleotide-binding</keyword>
<dbReference type="AlphaFoldDB" id="M3YF19"/>
<proteinExistence type="predicted"/>
<dbReference type="GO" id="GO:0051015">
    <property type="term" value="F:actin filament binding"/>
    <property type="evidence" value="ECO:0007669"/>
    <property type="project" value="InterPro"/>
</dbReference>
<evidence type="ECO:0000313" key="6">
    <source>
        <dbReference type="Ensembl" id="ENSMPUP00000009926.1"/>
    </source>
</evidence>
<dbReference type="Gene3D" id="2.30.30.360">
    <property type="entry name" value="Myosin S1 fragment, N-terminal"/>
    <property type="match status" value="1"/>
</dbReference>
<dbReference type="Ensembl" id="ENSMPUT00000010086.1">
    <property type="protein sequence ID" value="ENSMPUP00000009926.1"/>
    <property type="gene ID" value="ENSMPUG00000010001.1"/>
</dbReference>
<comment type="subcellular location">
    <subcellularLocation>
        <location evidence="1">Cytoplasm</location>
    </subcellularLocation>
</comment>
<keyword evidence="4" id="KW-0067">ATP-binding</keyword>
<evidence type="ECO:0000256" key="1">
    <source>
        <dbReference type="ARBA" id="ARBA00004496"/>
    </source>
</evidence>
<sequence length="63" mass="6940">FCFVEKKKCWIRDSKHGYVEAEVKGSGNDGKAIVETTDGKVSLAVNSDLKDSEASCVWMKKEG</sequence>
<evidence type="ECO:0000256" key="4">
    <source>
        <dbReference type="ARBA" id="ARBA00022840"/>
    </source>
</evidence>
<dbReference type="GO" id="GO:0005737">
    <property type="term" value="C:cytoplasm"/>
    <property type="evidence" value="ECO:0007669"/>
    <property type="project" value="UniProtKB-SubCell"/>
</dbReference>
<dbReference type="GO" id="GO:0003774">
    <property type="term" value="F:cytoskeletal motor activity"/>
    <property type="evidence" value="ECO:0007669"/>
    <property type="project" value="InterPro"/>
</dbReference>
<dbReference type="GO" id="GO:0005524">
    <property type="term" value="F:ATP binding"/>
    <property type="evidence" value="ECO:0007669"/>
    <property type="project" value="UniProtKB-KW"/>
</dbReference>
<dbReference type="Pfam" id="PF02736">
    <property type="entry name" value="Myosin_N"/>
    <property type="match status" value="1"/>
</dbReference>
<dbReference type="EMBL" id="AEYP01071952">
    <property type="status" value="NOT_ANNOTATED_CDS"/>
    <property type="molecule type" value="Genomic_DNA"/>
</dbReference>
<dbReference type="HOGENOM" id="CLU_2891795_0_0_1"/>
<name>M3YF19_MUSPF</name>
<dbReference type="InterPro" id="IPR008989">
    <property type="entry name" value="Myosin_S1_N"/>
</dbReference>
<dbReference type="GO" id="GO:0016459">
    <property type="term" value="C:myosin complex"/>
    <property type="evidence" value="ECO:0007669"/>
    <property type="project" value="InterPro"/>
</dbReference>
<feature type="domain" description="Myosin N-terminal SH3-like" evidence="5">
    <location>
        <begin position="5"/>
        <end position="40"/>
    </location>
</feature>
<evidence type="ECO:0000259" key="5">
    <source>
        <dbReference type="Pfam" id="PF02736"/>
    </source>
</evidence>